<dbReference type="Pfam" id="PF02801">
    <property type="entry name" value="Ketoacyl-synt_C"/>
    <property type="match status" value="1"/>
</dbReference>
<dbReference type="InterPro" id="IPR057326">
    <property type="entry name" value="KR_dom"/>
</dbReference>
<name>A0ABZ2LL52_9BACT</name>
<evidence type="ECO:0000256" key="3">
    <source>
        <dbReference type="ARBA" id="ARBA00022679"/>
    </source>
</evidence>
<dbReference type="Gene3D" id="3.40.50.720">
    <property type="entry name" value="NAD(P)-binding Rossmann-like Domain"/>
    <property type="match status" value="1"/>
</dbReference>
<dbReference type="PROSITE" id="PS52004">
    <property type="entry name" value="KS3_2"/>
    <property type="match status" value="1"/>
</dbReference>
<evidence type="ECO:0000256" key="5">
    <source>
        <dbReference type="SAM" id="MobiDB-lite"/>
    </source>
</evidence>
<dbReference type="EMBL" id="CP089983">
    <property type="protein sequence ID" value="WXB09567.1"/>
    <property type="molecule type" value="Genomic_DNA"/>
</dbReference>
<protein>
    <submittedName>
        <fullName evidence="9">Type I polyketide synthase</fullName>
    </submittedName>
</protein>
<dbReference type="InterPro" id="IPR009081">
    <property type="entry name" value="PP-bd_ACP"/>
</dbReference>
<gene>
    <name evidence="9" type="ORF">LVJ94_20340</name>
</gene>
<dbReference type="InterPro" id="IPR036291">
    <property type="entry name" value="NAD(P)-bd_dom_sf"/>
</dbReference>
<dbReference type="InterPro" id="IPR001227">
    <property type="entry name" value="Ac_transferase_dom_sf"/>
</dbReference>
<evidence type="ECO:0000256" key="4">
    <source>
        <dbReference type="PROSITE-ProRule" id="PRU01363"/>
    </source>
</evidence>
<dbReference type="CDD" id="cd08955">
    <property type="entry name" value="KR_2_FAS_SDR_x"/>
    <property type="match status" value="1"/>
</dbReference>
<feature type="domain" description="PKS/mFAS DH" evidence="8">
    <location>
        <begin position="897"/>
        <end position="1176"/>
    </location>
</feature>
<dbReference type="InterPro" id="IPR018201">
    <property type="entry name" value="Ketoacyl_synth_AS"/>
</dbReference>
<dbReference type="RefSeq" id="WP_394839238.1">
    <property type="nucleotide sequence ID" value="NZ_CP089929.1"/>
</dbReference>
<dbReference type="Pfam" id="PF00109">
    <property type="entry name" value="ketoacyl-synt"/>
    <property type="match status" value="1"/>
</dbReference>
<dbReference type="CDD" id="cd00833">
    <property type="entry name" value="PKS"/>
    <property type="match status" value="1"/>
</dbReference>
<dbReference type="SUPFAM" id="SSF47336">
    <property type="entry name" value="ACP-like"/>
    <property type="match status" value="1"/>
</dbReference>
<dbReference type="SMART" id="SM00823">
    <property type="entry name" value="PKS_PP"/>
    <property type="match status" value="1"/>
</dbReference>
<reference evidence="9" key="1">
    <citation type="submission" date="2021-12" db="EMBL/GenBank/DDBJ databases">
        <title>Discovery of the Pendulisporaceae a myxobacterial family with distinct sporulation behavior and unique specialized metabolism.</title>
        <authorList>
            <person name="Garcia R."/>
            <person name="Popoff A."/>
            <person name="Bader C.D."/>
            <person name="Loehr J."/>
            <person name="Walesch S."/>
            <person name="Walt C."/>
            <person name="Boldt J."/>
            <person name="Bunk B."/>
            <person name="Haeckl F.J.F.P.J."/>
            <person name="Gunesch A.P."/>
            <person name="Birkelbach J."/>
            <person name="Nuebel U."/>
            <person name="Pietschmann T."/>
            <person name="Bach T."/>
            <person name="Mueller R."/>
        </authorList>
    </citation>
    <scope>NUCLEOTIDE SEQUENCE</scope>
    <source>
        <strain evidence="9">MSr11367</strain>
    </source>
</reference>
<feature type="compositionally biased region" description="Basic and acidic residues" evidence="5">
    <location>
        <begin position="1747"/>
        <end position="1768"/>
    </location>
</feature>
<organism evidence="9 10">
    <name type="scientific">Pendulispora rubella</name>
    <dbReference type="NCBI Taxonomy" id="2741070"/>
    <lineage>
        <taxon>Bacteria</taxon>
        <taxon>Pseudomonadati</taxon>
        <taxon>Myxococcota</taxon>
        <taxon>Myxococcia</taxon>
        <taxon>Myxococcales</taxon>
        <taxon>Sorangiineae</taxon>
        <taxon>Pendulisporaceae</taxon>
        <taxon>Pendulispora</taxon>
    </lineage>
</organism>
<feature type="region of interest" description="C-terminal hotdog fold" evidence="4">
    <location>
        <begin position="1042"/>
        <end position="1176"/>
    </location>
</feature>
<dbReference type="InterPro" id="IPR016039">
    <property type="entry name" value="Thiolase-like"/>
</dbReference>
<dbReference type="InterPro" id="IPR049551">
    <property type="entry name" value="PKS_DH_C"/>
</dbReference>
<sequence length="1768" mass="188705">MSDGILKLIQALSPDQRRTLARLLEEPKEPIAVVGMGCRLPAGIRGPDAFWNALANGVDAVSEPPAERWDVEALCARHPDRPGVRFGGFVSDIDKFDPDFFNVNRHEAAWMDPQQRMVLEVAWEALEDAGQVPRELAGTHAGVFIGISASEYMQQRLRDDYQAESYVMAGASHALVANRLSYFLDLRGPSMALDTACSSSLTALHLACQSLLSGESDLAIAGGVNLVLSPAGVLGFADLGGVAGDGRCKPFDARADGMIRSEGCGIVVLRRLADARAHGDPIRALIRGSAINQDGRSTRLTAPNPAAQVDVIRRALARAAVEPHDVSYIEAHGTGTTLGDPIEVEALTTVYGKARSDGSECVLGSVKANLGHLESAAGAAGLLKVLLCLEHDRIPEQIHFRALNPNITLDGTPLTVPRAPRAWPRRKGARLAAVSSFGMGGANAHAILEEAGPELQTAPAAPKETYVLPLSAQSEDSLRATAASYSGYLQNASAFADICFTAAARRDHHDHRIAVVARDAGEAANRLAAWSRGERLPTVASGRLATQRRPGLVFVFSGWGSLWPGMSRQLIAEEPAFREAFVRCAEALAPHSKPFSLLERVRTNGVEHTQADWGFAEGQTAIFAMSVALAALLRSWGVVPDAVIGHSMGEVAAAHVAGILSLEDAALVISRRSQLLAGTGKGAMAVIGLSENETREWIAPYGDALCVAVCNSPVSTVISGETAAVDDVVAALEKGGDVFCRRVKDLPIAAHSHRVDAARARLVGDLHGVRPRAGTIPSYSSVLGGIAPGLGCDAAYWGKNLRDPVLFSEAARRASEDGHGFFLELSPHPILLASLEECLRDGEHHGLTFASMRRDAAGREALLSTVGSLYAAGHDVQWSALYPGGRSVRLPRYAWRNQRYWIDRPARAGAVDPVWEITLDLENLPFLADHAAFGEVVFPAAGYLELAMEGARRRGLASAVAEGIELLEALVLGPSPIRLRVALSSDAFGTSTFRISSAPAGESADAERRWTVHAQGLLRAVPSSQPPPLEAISLEPIRRRCTRRITGAEHYARAAQGGLHYGPTFRGVREIVCREGEALALVESVDEAWARLDACIQAAIGIVSSVPDDAASYLPVHIDAFRVHARPGARLWSHAKLREDRGADKVFDVHVFTDDGVPVLALEGLRAKRVERRGPVWLDWLHVVRWRPQALPANAAMPMHATGRWLLVGDDDPGGVRQRLLARFRSAQQPVALASARDELRFDASSLAGIVYVLARGQDGPVPRERILGAFRLAASLVREGRPDAGSHPRVWFVTAGAQALDEGHAVAASEAPLVGLGRSLAWEHPTLRSTRVDLGAVPGEHEIDALFDELRAGDREDEIALRGTSRYVARLGRYVPPVPASDADRTIVHGDATYLVTGGLGGLGLTVAAWLVECGARHLVLASRNADGARVEAALGAMRARGARIEIAQADAASRDDVARALGQIDAGMPPLRGIVHAAGTLADGLVTSINDARFEEVARPKIDGASNLARVAEERPLDFLVFFSSAASLIGAAAQTNYAAANAFMDALAHGLRRCGIPALSINWGPWSQVGLASGDAVRRHMEEQGIGTIAPEQGTAILEALLRSGATQVGVIPFQRAPLRPPSVSLFAGFGAPEAQAARLREELQTALPEARRSILSAYVTRCIAPILNLPLEELNPDKPLVRFGLDSLMAVKMKNALESEPGISVSVARLFQGAAVRDLTEDLLAQLLGGEAVARAPAQAENGARKGRDRLREMRQRRAAKEQA</sequence>
<feature type="active site" description="Proton donor; for dehydratase activity" evidence="4">
    <location>
        <position position="1093"/>
    </location>
</feature>
<dbReference type="PROSITE" id="PS00606">
    <property type="entry name" value="KS3_1"/>
    <property type="match status" value="1"/>
</dbReference>
<dbReference type="SMART" id="SM00826">
    <property type="entry name" value="PKS_DH"/>
    <property type="match status" value="1"/>
</dbReference>
<dbReference type="Gene3D" id="3.30.70.3290">
    <property type="match status" value="1"/>
</dbReference>
<feature type="active site" description="Proton acceptor; for dehydratase activity" evidence="4">
    <location>
        <position position="930"/>
    </location>
</feature>
<dbReference type="InterPro" id="IPR014043">
    <property type="entry name" value="Acyl_transferase_dom"/>
</dbReference>
<evidence type="ECO:0000313" key="10">
    <source>
        <dbReference type="Proteomes" id="UP001374803"/>
    </source>
</evidence>
<evidence type="ECO:0000259" key="8">
    <source>
        <dbReference type="PROSITE" id="PS52019"/>
    </source>
</evidence>
<dbReference type="PANTHER" id="PTHR43775:SF37">
    <property type="entry name" value="SI:DKEY-61P9.11"/>
    <property type="match status" value="1"/>
</dbReference>
<keyword evidence="1" id="KW-0596">Phosphopantetheine</keyword>
<dbReference type="PANTHER" id="PTHR43775">
    <property type="entry name" value="FATTY ACID SYNTHASE"/>
    <property type="match status" value="1"/>
</dbReference>
<dbReference type="InterPro" id="IPR050091">
    <property type="entry name" value="PKS_NRPS_Biosynth_Enz"/>
</dbReference>
<dbReference type="InterPro" id="IPR013968">
    <property type="entry name" value="PKS_KR"/>
</dbReference>
<dbReference type="InterPro" id="IPR042104">
    <property type="entry name" value="PKS_dehydratase_sf"/>
</dbReference>
<keyword evidence="10" id="KW-1185">Reference proteome</keyword>
<dbReference type="Proteomes" id="UP001374803">
    <property type="component" value="Chromosome"/>
</dbReference>
<keyword evidence="3" id="KW-0808">Transferase</keyword>
<dbReference type="SUPFAM" id="SSF51735">
    <property type="entry name" value="NAD(P)-binding Rossmann-fold domains"/>
    <property type="match status" value="2"/>
</dbReference>
<proteinExistence type="predicted"/>
<feature type="domain" description="Carrier" evidence="6">
    <location>
        <begin position="1657"/>
        <end position="1731"/>
    </location>
</feature>
<dbReference type="Pfam" id="PF21089">
    <property type="entry name" value="PKS_DH_N"/>
    <property type="match status" value="1"/>
</dbReference>
<evidence type="ECO:0000313" key="9">
    <source>
        <dbReference type="EMBL" id="WXB09567.1"/>
    </source>
</evidence>
<feature type="region of interest" description="N-terminal hotdog fold" evidence="4">
    <location>
        <begin position="897"/>
        <end position="1025"/>
    </location>
</feature>
<dbReference type="Gene3D" id="3.10.129.110">
    <property type="entry name" value="Polyketide synthase dehydratase"/>
    <property type="match status" value="1"/>
</dbReference>
<dbReference type="InterPro" id="IPR020807">
    <property type="entry name" value="PKS_DH"/>
</dbReference>
<dbReference type="Pfam" id="PF08659">
    <property type="entry name" value="KR"/>
    <property type="match status" value="1"/>
</dbReference>
<dbReference type="Pfam" id="PF16197">
    <property type="entry name" value="KAsynt_C_assoc"/>
    <property type="match status" value="1"/>
</dbReference>
<dbReference type="InterPro" id="IPR020841">
    <property type="entry name" value="PKS_Beta-ketoAc_synthase_dom"/>
</dbReference>
<dbReference type="Gene3D" id="3.40.366.10">
    <property type="entry name" value="Malonyl-Coenzyme A Acyl Carrier Protein, domain 2"/>
    <property type="match status" value="1"/>
</dbReference>
<feature type="region of interest" description="Disordered" evidence="5">
    <location>
        <begin position="1741"/>
        <end position="1768"/>
    </location>
</feature>
<dbReference type="InterPro" id="IPR016036">
    <property type="entry name" value="Malonyl_transacylase_ACP-bd"/>
</dbReference>
<evidence type="ECO:0000259" key="6">
    <source>
        <dbReference type="PROSITE" id="PS50075"/>
    </source>
</evidence>
<dbReference type="InterPro" id="IPR014031">
    <property type="entry name" value="Ketoacyl_synth_C"/>
</dbReference>
<dbReference type="InterPro" id="IPR032821">
    <property type="entry name" value="PKS_assoc"/>
</dbReference>
<dbReference type="Pfam" id="PF00550">
    <property type="entry name" value="PP-binding"/>
    <property type="match status" value="1"/>
</dbReference>
<evidence type="ECO:0000259" key="7">
    <source>
        <dbReference type="PROSITE" id="PS52004"/>
    </source>
</evidence>
<dbReference type="Pfam" id="PF14765">
    <property type="entry name" value="PS-DH"/>
    <property type="match status" value="1"/>
</dbReference>
<feature type="domain" description="Ketosynthase family 3 (KS3)" evidence="7">
    <location>
        <begin position="28"/>
        <end position="450"/>
    </location>
</feature>
<keyword evidence="2" id="KW-0597">Phosphoprotein</keyword>
<dbReference type="SUPFAM" id="SSF52151">
    <property type="entry name" value="FabD/lysophospholipase-like"/>
    <property type="match status" value="1"/>
</dbReference>
<dbReference type="InterPro" id="IPR020806">
    <property type="entry name" value="PKS_PP-bd"/>
</dbReference>
<dbReference type="PROSITE" id="PS52019">
    <property type="entry name" value="PKS_MFAS_DH"/>
    <property type="match status" value="1"/>
</dbReference>
<dbReference type="SMART" id="SM00827">
    <property type="entry name" value="PKS_AT"/>
    <property type="match status" value="1"/>
</dbReference>
<dbReference type="InterPro" id="IPR016035">
    <property type="entry name" value="Acyl_Trfase/lysoPLipase"/>
</dbReference>
<dbReference type="InterPro" id="IPR014030">
    <property type="entry name" value="Ketoacyl_synth_N"/>
</dbReference>
<dbReference type="InterPro" id="IPR036736">
    <property type="entry name" value="ACP-like_sf"/>
</dbReference>
<evidence type="ECO:0000256" key="2">
    <source>
        <dbReference type="ARBA" id="ARBA00022553"/>
    </source>
</evidence>
<dbReference type="SMART" id="SM00822">
    <property type="entry name" value="PKS_KR"/>
    <property type="match status" value="1"/>
</dbReference>
<dbReference type="Pfam" id="PF00698">
    <property type="entry name" value="Acyl_transf_1"/>
    <property type="match status" value="1"/>
</dbReference>
<dbReference type="Gene3D" id="3.40.47.10">
    <property type="match status" value="1"/>
</dbReference>
<dbReference type="PROSITE" id="PS50075">
    <property type="entry name" value="CARRIER"/>
    <property type="match status" value="1"/>
</dbReference>
<evidence type="ECO:0000256" key="1">
    <source>
        <dbReference type="ARBA" id="ARBA00022450"/>
    </source>
</evidence>
<dbReference type="SUPFAM" id="SSF55048">
    <property type="entry name" value="Probable ACP-binding domain of malonyl-CoA ACP transacylase"/>
    <property type="match status" value="1"/>
</dbReference>
<dbReference type="InterPro" id="IPR049900">
    <property type="entry name" value="PKS_mFAS_DH"/>
</dbReference>
<dbReference type="SUPFAM" id="SSF53901">
    <property type="entry name" value="Thiolase-like"/>
    <property type="match status" value="1"/>
</dbReference>
<dbReference type="SMART" id="SM00825">
    <property type="entry name" value="PKS_KS"/>
    <property type="match status" value="1"/>
</dbReference>
<dbReference type="InterPro" id="IPR049552">
    <property type="entry name" value="PKS_DH_N"/>
</dbReference>
<accession>A0ABZ2LL52</accession>
<dbReference type="Gene3D" id="1.10.1200.10">
    <property type="entry name" value="ACP-like"/>
    <property type="match status" value="1"/>
</dbReference>